<dbReference type="PROSITE" id="PS00330">
    <property type="entry name" value="HEMOLYSIN_CALCIUM"/>
    <property type="match status" value="1"/>
</dbReference>
<gene>
    <name evidence="1" type="ORF">METZ01_LOCUS350025</name>
</gene>
<proteinExistence type="predicted"/>
<dbReference type="GO" id="GO:0005509">
    <property type="term" value="F:calcium ion binding"/>
    <property type="evidence" value="ECO:0007669"/>
    <property type="project" value="InterPro"/>
</dbReference>
<evidence type="ECO:0008006" key="2">
    <source>
        <dbReference type="Google" id="ProtNLM"/>
    </source>
</evidence>
<protein>
    <recommendedName>
        <fullName evidence="2">Dockerin domain-containing protein</fullName>
    </recommendedName>
</protein>
<dbReference type="SUPFAM" id="SSF63446">
    <property type="entry name" value="Type I dockerin domain"/>
    <property type="match status" value="1"/>
</dbReference>
<organism evidence="1">
    <name type="scientific">marine metagenome</name>
    <dbReference type="NCBI Taxonomy" id="408172"/>
    <lineage>
        <taxon>unclassified sequences</taxon>
        <taxon>metagenomes</taxon>
        <taxon>ecological metagenomes</taxon>
    </lineage>
</organism>
<dbReference type="Gene3D" id="1.10.1330.10">
    <property type="entry name" value="Dockerin domain"/>
    <property type="match status" value="1"/>
</dbReference>
<dbReference type="AlphaFoldDB" id="A0A382RKP1"/>
<dbReference type="PRINTS" id="PR00313">
    <property type="entry name" value="CABNDNGRPT"/>
</dbReference>
<dbReference type="InterPro" id="IPR036439">
    <property type="entry name" value="Dockerin_dom_sf"/>
</dbReference>
<dbReference type="Gene3D" id="2.150.10.10">
    <property type="entry name" value="Serralysin-like metalloprotease, C-terminal"/>
    <property type="match status" value="1"/>
</dbReference>
<name>A0A382RKP1_9ZZZZ</name>
<reference evidence="1" key="1">
    <citation type="submission" date="2018-05" db="EMBL/GenBank/DDBJ databases">
        <authorList>
            <person name="Lanie J.A."/>
            <person name="Ng W.-L."/>
            <person name="Kazmierczak K.M."/>
            <person name="Andrzejewski T.M."/>
            <person name="Davidsen T.M."/>
            <person name="Wayne K.J."/>
            <person name="Tettelin H."/>
            <person name="Glass J.I."/>
            <person name="Rusch D."/>
            <person name="Podicherti R."/>
            <person name="Tsui H.-C.T."/>
            <person name="Winkler M.E."/>
        </authorList>
    </citation>
    <scope>NUCLEOTIDE SEQUENCE</scope>
</reference>
<accession>A0A382RKP1</accession>
<dbReference type="GO" id="GO:0000272">
    <property type="term" value="P:polysaccharide catabolic process"/>
    <property type="evidence" value="ECO:0007669"/>
    <property type="project" value="InterPro"/>
</dbReference>
<dbReference type="InterPro" id="IPR018511">
    <property type="entry name" value="Hemolysin-typ_Ca-bd_CS"/>
</dbReference>
<dbReference type="EMBL" id="UINC01121775">
    <property type="protein sequence ID" value="SVC97171.1"/>
    <property type="molecule type" value="Genomic_DNA"/>
</dbReference>
<evidence type="ECO:0000313" key="1">
    <source>
        <dbReference type="EMBL" id="SVC97171.1"/>
    </source>
</evidence>
<dbReference type="InterPro" id="IPR001343">
    <property type="entry name" value="Hemolysn_Ca-bd"/>
</dbReference>
<sequence>SANQLTINFNTEIEGAIGGDFNDTLIGNLLDNNLQGGGGNDLLKGLSGDDSIVGDLGDDYIDGGEGQDTAIFDGQWQNYSIGLSDTTNTIRVVSSHEGADILENVEMLSFNNKEQSSVSLQIDSNASYALTKIDDNFLFHNTTLYFEKDGIDLGLTTAIDLGNMATPQSSDESDIWYHQYVAFDAVKINDSVYDQNITISDAIDVLRHIVELESLTSGSSAYHAADVDNDGDIDISDAIDVLRHIVELDTIDTFDLIDSEGARVTQLEAEASGEAPTLILVSNGDVDMSGIFADDYVVEVDIA</sequence>
<feature type="non-terminal residue" evidence="1">
    <location>
        <position position="1"/>
    </location>
</feature>
<dbReference type="Pfam" id="PF00353">
    <property type="entry name" value="HemolysinCabind"/>
    <property type="match status" value="1"/>
</dbReference>
<dbReference type="SUPFAM" id="SSF51120">
    <property type="entry name" value="beta-Roll"/>
    <property type="match status" value="1"/>
</dbReference>
<dbReference type="InterPro" id="IPR011049">
    <property type="entry name" value="Serralysin-like_metalloprot_C"/>
</dbReference>